<reference evidence="1" key="1">
    <citation type="submission" date="2021-06" db="EMBL/GenBank/DDBJ databases">
        <authorList>
            <person name="Hodson N. C."/>
            <person name="Mongue J. A."/>
            <person name="Jaron S. K."/>
        </authorList>
    </citation>
    <scope>NUCLEOTIDE SEQUENCE</scope>
</reference>
<name>A0A8J2NGI6_9HEXA</name>
<gene>
    <name evidence="1" type="ORF">AFUS01_LOCUS1005</name>
</gene>
<comment type="caution">
    <text evidence="1">The sequence shown here is derived from an EMBL/GenBank/DDBJ whole genome shotgun (WGS) entry which is preliminary data.</text>
</comment>
<sequence length="55" mass="5980">MVLLGIASSYCSSVDLVILGRHTFKIQKTGLSGVKFSGMLLTTKNHSPTTRFLHS</sequence>
<protein>
    <submittedName>
        <fullName evidence="1">Uncharacterized protein</fullName>
    </submittedName>
</protein>
<accession>A0A8J2NGI6</accession>
<organism evidence="1 2">
    <name type="scientific">Allacma fusca</name>
    <dbReference type="NCBI Taxonomy" id="39272"/>
    <lineage>
        <taxon>Eukaryota</taxon>
        <taxon>Metazoa</taxon>
        <taxon>Ecdysozoa</taxon>
        <taxon>Arthropoda</taxon>
        <taxon>Hexapoda</taxon>
        <taxon>Collembola</taxon>
        <taxon>Symphypleona</taxon>
        <taxon>Sminthuridae</taxon>
        <taxon>Allacma</taxon>
    </lineage>
</organism>
<evidence type="ECO:0000313" key="1">
    <source>
        <dbReference type="EMBL" id="CAG7658305.1"/>
    </source>
</evidence>
<dbReference type="AlphaFoldDB" id="A0A8J2NGI6"/>
<keyword evidence="2" id="KW-1185">Reference proteome</keyword>
<proteinExistence type="predicted"/>
<dbReference type="EMBL" id="CAJVCH010005556">
    <property type="protein sequence ID" value="CAG7658305.1"/>
    <property type="molecule type" value="Genomic_DNA"/>
</dbReference>
<dbReference type="Proteomes" id="UP000708208">
    <property type="component" value="Unassembled WGS sequence"/>
</dbReference>
<evidence type="ECO:0000313" key="2">
    <source>
        <dbReference type="Proteomes" id="UP000708208"/>
    </source>
</evidence>